<gene>
    <name evidence="1" type="ORF">Glove_23g69</name>
</gene>
<keyword evidence="2" id="KW-1185">Reference proteome</keyword>
<sequence>MSTNQIGIKSNLEKSNGNANINNQESNIRVMSHSLLGGESAYYCRLKVGVKWYWEAKELKDSQYYMTEFFKGSDPLKRPTSDELADSFCDLLDKLDNNIVDNSIMEQLMIADECKAIMLFSVTRHGLL</sequence>
<proteinExistence type="predicted"/>
<dbReference type="Proteomes" id="UP000266861">
    <property type="component" value="Unassembled WGS sequence"/>
</dbReference>
<accession>A0A397JQU9</accession>
<dbReference type="AlphaFoldDB" id="A0A397JQU9"/>
<evidence type="ECO:0000313" key="1">
    <source>
        <dbReference type="EMBL" id="RHZ88396.1"/>
    </source>
</evidence>
<name>A0A397JQU9_9GLOM</name>
<organism evidence="1 2">
    <name type="scientific">Diversispora epigaea</name>
    <dbReference type="NCBI Taxonomy" id="1348612"/>
    <lineage>
        <taxon>Eukaryota</taxon>
        <taxon>Fungi</taxon>
        <taxon>Fungi incertae sedis</taxon>
        <taxon>Mucoromycota</taxon>
        <taxon>Glomeromycotina</taxon>
        <taxon>Glomeromycetes</taxon>
        <taxon>Diversisporales</taxon>
        <taxon>Diversisporaceae</taxon>
        <taxon>Diversispora</taxon>
    </lineage>
</organism>
<dbReference type="EMBL" id="PQFF01000021">
    <property type="protein sequence ID" value="RHZ88396.1"/>
    <property type="molecule type" value="Genomic_DNA"/>
</dbReference>
<evidence type="ECO:0000313" key="2">
    <source>
        <dbReference type="Proteomes" id="UP000266861"/>
    </source>
</evidence>
<reference evidence="1 2" key="1">
    <citation type="submission" date="2018-08" db="EMBL/GenBank/DDBJ databases">
        <title>Genome and evolution of the arbuscular mycorrhizal fungus Diversispora epigaea (formerly Glomus versiforme) and its bacterial endosymbionts.</title>
        <authorList>
            <person name="Sun X."/>
            <person name="Fei Z."/>
            <person name="Harrison M."/>
        </authorList>
    </citation>
    <scope>NUCLEOTIDE SEQUENCE [LARGE SCALE GENOMIC DNA]</scope>
    <source>
        <strain evidence="1 2">IT104</strain>
    </source>
</reference>
<comment type="caution">
    <text evidence="1">The sequence shown here is derived from an EMBL/GenBank/DDBJ whole genome shotgun (WGS) entry which is preliminary data.</text>
</comment>
<protein>
    <submittedName>
        <fullName evidence="1">Uncharacterized protein</fullName>
    </submittedName>
</protein>